<comment type="caution">
    <text evidence="1">The sequence shown here is derived from an EMBL/GenBank/DDBJ whole genome shotgun (WGS) entry which is preliminary data.</text>
</comment>
<protein>
    <recommendedName>
        <fullName evidence="3">Lipoprotein LppJ</fullName>
    </recommendedName>
</protein>
<evidence type="ECO:0000313" key="2">
    <source>
        <dbReference type="Proteomes" id="UP000093759"/>
    </source>
</evidence>
<evidence type="ECO:0000313" key="1">
    <source>
        <dbReference type="EMBL" id="OBK86412.1"/>
    </source>
</evidence>
<proteinExistence type="predicted"/>
<gene>
    <name evidence="1" type="ORF">A5648_05640</name>
</gene>
<name>A0A1A3TVJ0_MYCSD</name>
<dbReference type="Proteomes" id="UP000093759">
    <property type="component" value="Unassembled WGS sequence"/>
</dbReference>
<evidence type="ECO:0008006" key="3">
    <source>
        <dbReference type="Google" id="ProtNLM"/>
    </source>
</evidence>
<reference evidence="2" key="1">
    <citation type="submission" date="2016-06" db="EMBL/GenBank/DDBJ databases">
        <authorList>
            <person name="Sutton G."/>
            <person name="Brinkac L."/>
            <person name="Sanka R."/>
            <person name="Adams M."/>
            <person name="Lau E."/>
            <person name="Garcia-Basteiro A."/>
            <person name="Lopez-Varela E."/>
            <person name="Palencia S."/>
        </authorList>
    </citation>
    <scope>NUCLEOTIDE SEQUENCE [LARGE SCALE GENOMIC DNA]</scope>
    <source>
        <strain evidence="2">1274684.2</strain>
    </source>
</reference>
<accession>A0A1A3TVJ0</accession>
<dbReference type="EMBL" id="LZMF01000092">
    <property type="protein sequence ID" value="OBK86412.1"/>
    <property type="molecule type" value="Genomic_DNA"/>
</dbReference>
<sequence>MITNTADRTWRRAVALVATALIGGCAMSAHDRRSELEGPELTDEQTRAQVVEPAKAIVQGADLRDFTASFRFESCNDQNEAPYRGVAEVVFTFPADADKHAYIDHVAAVMTRLGWDEGPPAGKMPYGRVLHQGQLMAIMAPEPDHPRFGSIDIYGECRNLTDQRSRGGLGRQDIAGELAG</sequence>
<dbReference type="AlphaFoldDB" id="A0A1A3TVJ0"/>
<organism evidence="1 2">
    <name type="scientific">Mycolicibacter sinensis (strain JDM601)</name>
    <name type="common">Mycobacterium sinense</name>
    <dbReference type="NCBI Taxonomy" id="875328"/>
    <lineage>
        <taxon>Bacteria</taxon>
        <taxon>Bacillati</taxon>
        <taxon>Actinomycetota</taxon>
        <taxon>Actinomycetes</taxon>
        <taxon>Mycobacteriales</taxon>
        <taxon>Mycobacteriaceae</taxon>
        <taxon>Mycolicibacter</taxon>
    </lineage>
</organism>